<proteinExistence type="inferred from homology"/>
<dbReference type="PANTHER" id="PTHR31650">
    <property type="entry name" value="O-ACYLTRANSFERASE (WSD1-LIKE) FAMILY PROTEIN"/>
    <property type="match status" value="1"/>
</dbReference>
<comment type="catalytic activity">
    <reaction evidence="9">
        <text>a long chain fatty alcohol + a fatty acyl-CoA = a long-chain alcohol wax ester + CoA</text>
        <dbReference type="Rhea" id="RHEA:38443"/>
        <dbReference type="ChEBI" id="CHEBI:17135"/>
        <dbReference type="ChEBI" id="CHEBI:57287"/>
        <dbReference type="ChEBI" id="CHEBI:77636"/>
        <dbReference type="ChEBI" id="CHEBI:235323"/>
        <dbReference type="EC" id="2.3.1.75"/>
    </reaction>
</comment>
<dbReference type="EMBL" id="BDDD01000461">
    <property type="protein sequence ID" value="GAV66202.1"/>
    <property type="molecule type" value="Genomic_DNA"/>
</dbReference>
<keyword evidence="14" id="KW-1185">Reference proteome</keyword>
<comment type="catalytic activity">
    <reaction evidence="10">
        <text>an acyl-CoA + a 1,2-diacyl-sn-glycerol = a triacyl-sn-glycerol + CoA</text>
        <dbReference type="Rhea" id="RHEA:10868"/>
        <dbReference type="ChEBI" id="CHEBI:17815"/>
        <dbReference type="ChEBI" id="CHEBI:57287"/>
        <dbReference type="ChEBI" id="CHEBI:58342"/>
        <dbReference type="ChEBI" id="CHEBI:64615"/>
        <dbReference type="EC" id="2.3.1.20"/>
    </reaction>
</comment>
<organism evidence="13 14">
    <name type="scientific">Cephalotus follicularis</name>
    <name type="common">Albany pitcher plant</name>
    <dbReference type="NCBI Taxonomy" id="3775"/>
    <lineage>
        <taxon>Eukaryota</taxon>
        <taxon>Viridiplantae</taxon>
        <taxon>Streptophyta</taxon>
        <taxon>Embryophyta</taxon>
        <taxon>Tracheophyta</taxon>
        <taxon>Spermatophyta</taxon>
        <taxon>Magnoliopsida</taxon>
        <taxon>eudicotyledons</taxon>
        <taxon>Gunneridae</taxon>
        <taxon>Pentapetalae</taxon>
        <taxon>rosids</taxon>
        <taxon>fabids</taxon>
        <taxon>Oxalidales</taxon>
        <taxon>Cephalotaceae</taxon>
        <taxon>Cephalotus</taxon>
    </lineage>
</organism>
<dbReference type="GO" id="GO:0005789">
    <property type="term" value="C:endoplasmic reticulum membrane"/>
    <property type="evidence" value="ECO:0007669"/>
    <property type="project" value="UniProtKB-SubCell"/>
</dbReference>
<dbReference type="Gene3D" id="3.30.559.10">
    <property type="entry name" value="Chloramphenicol acetyltransferase-like domain"/>
    <property type="match status" value="1"/>
</dbReference>
<evidence type="ECO:0000256" key="2">
    <source>
        <dbReference type="ARBA" id="ARBA00004586"/>
    </source>
</evidence>
<dbReference type="AlphaFoldDB" id="A0A1Q3BEF0"/>
<evidence type="ECO:0000313" key="13">
    <source>
        <dbReference type="EMBL" id="GAV66202.1"/>
    </source>
</evidence>
<dbReference type="Pfam" id="PF03007">
    <property type="entry name" value="WS_DGAT_cat"/>
    <property type="match status" value="1"/>
</dbReference>
<evidence type="ECO:0000256" key="4">
    <source>
        <dbReference type="ARBA" id="ARBA00005189"/>
    </source>
</evidence>
<dbReference type="STRING" id="3775.A0A1Q3BEF0"/>
<comment type="pathway">
    <text evidence="3">Glycerolipid metabolism; triacylglycerol biosynthesis.</text>
</comment>
<evidence type="ECO:0000256" key="3">
    <source>
        <dbReference type="ARBA" id="ARBA00004771"/>
    </source>
</evidence>
<dbReference type="PANTHER" id="PTHR31650:SF1">
    <property type="entry name" value="WAX ESTER SYNTHASE_DIACYLGLYCEROL ACYLTRANSFERASE 4-RELATED"/>
    <property type="match status" value="1"/>
</dbReference>
<dbReference type="InParanoid" id="A0A1Q3BEF0"/>
<evidence type="ECO:0000259" key="12">
    <source>
        <dbReference type="Pfam" id="PF06974"/>
    </source>
</evidence>
<evidence type="ECO:0000256" key="1">
    <source>
        <dbReference type="ARBA" id="ARBA00004162"/>
    </source>
</evidence>
<accession>A0A1Q3BEF0</accession>
<evidence type="ECO:0000256" key="9">
    <source>
        <dbReference type="ARBA" id="ARBA00047604"/>
    </source>
</evidence>
<dbReference type="GO" id="GO:0047196">
    <property type="term" value="F:long-chain-alcohol O-fatty-acyltransferase activity"/>
    <property type="evidence" value="ECO:0007669"/>
    <property type="project" value="UniProtKB-EC"/>
</dbReference>
<dbReference type="OrthoDB" id="619536at2759"/>
<dbReference type="GO" id="GO:0004144">
    <property type="term" value="F:diacylglycerol O-acyltransferase activity"/>
    <property type="evidence" value="ECO:0007669"/>
    <property type="project" value="UniProtKB-EC"/>
</dbReference>
<evidence type="ECO:0000256" key="8">
    <source>
        <dbReference type="ARBA" id="ARBA00024360"/>
    </source>
</evidence>
<evidence type="ECO:0000256" key="5">
    <source>
        <dbReference type="ARBA" id="ARBA00022679"/>
    </source>
</evidence>
<dbReference type="InterPro" id="IPR009721">
    <property type="entry name" value="O-acyltransferase_WSD1_C"/>
</dbReference>
<evidence type="ECO:0000313" key="14">
    <source>
        <dbReference type="Proteomes" id="UP000187406"/>
    </source>
</evidence>
<dbReference type="GO" id="GO:0019432">
    <property type="term" value="P:triglyceride biosynthetic process"/>
    <property type="evidence" value="ECO:0007669"/>
    <property type="project" value="UniProtKB-UniPathway"/>
</dbReference>
<comment type="caution">
    <text evidence="13">The sequence shown here is derived from an EMBL/GenBank/DDBJ whole genome shotgun (WGS) entry which is preliminary data.</text>
</comment>
<keyword evidence="6" id="KW-0256">Endoplasmic reticulum</keyword>
<feature type="domain" description="O-acyltransferase WSD1 C-terminal" evidence="12">
    <location>
        <begin position="324"/>
        <end position="468"/>
    </location>
</feature>
<evidence type="ECO:0000256" key="7">
    <source>
        <dbReference type="ARBA" id="ARBA00023315"/>
    </source>
</evidence>
<name>A0A1Q3BEF0_CEPFO</name>
<dbReference type="InterPro" id="IPR023213">
    <property type="entry name" value="CAT-like_dom_sf"/>
</dbReference>
<dbReference type="UniPathway" id="UPA00282"/>
<evidence type="ECO:0000256" key="10">
    <source>
        <dbReference type="ARBA" id="ARBA00048109"/>
    </source>
</evidence>
<dbReference type="Pfam" id="PF06974">
    <property type="entry name" value="WS_DGAT_C"/>
    <property type="match status" value="1"/>
</dbReference>
<comment type="subcellular location">
    <subcellularLocation>
        <location evidence="1">Cell membrane</location>
        <topology evidence="1">Single-pass membrane protein</topology>
    </subcellularLocation>
    <subcellularLocation>
        <location evidence="2">Endoplasmic reticulum membrane</location>
    </subcellularLocation>
</comment>
<reference evidence="14" key="1">
    <citation type="submission" date="2016-04" db="EMBL/GenBank/DDBJ databases">
        <title>Cephalotus genome sequencing.</title>
        <authorList>
            <person name="Fukushima K."/>
            <person name="Hasebe M."/>
            <person name="Fang X."/>
        </authorList>
    </citation>
    <scope>NUCLEOTIDE SEQUENCE [LARGE SCALE GENOMIC DNA]</scope>
    <source>
        <strain evidence="14">cv. St1</strain>
    </source>
</reference>
<dbReference type="InterPro" id="IPR045034">
    <property type="entry name" value="O-acyltransferase_WSD1-like"/>
</dbReference>
<protein>
    <submittedName>
        <fullName evidence="13">WES_acyltransf domain-containing protein/DUF1298 domain-containing protein</fullName>
    </submittedName>
</protein>
<dbReference type="Proteomes" id="UP000187406">
    <property type="component" value="Unassembled WGS sequence"/>
</dbReference>
<keyword evidence="7" id="KW-0012">Acyltransferase</keyword>
<dbReference type="GO" id="GO:0005886">
    <property type="term" value="C:plasma membrane"/>
    <property type="evidence" value="ECO:0007669"/>
    <property type="project" value="UniProtKB-SubCell"/>
</dbReference>
<evidence type="ECO:0000256" key="6">
    <source>
        <dbReference type="ARBA" id="ARBA00022824"/>
    </source>
</evidence>
<feature type="domain" description="O-acyltransferase WSD1-like N-terminal" evidence="11">
    <location>
        <begin position="45"/>
        <end position="255"/>
    </location>
</feature>
<sequence>MAASTKEEPLSPGSRLFQAPRLNLHIIVIMGSKTKINASVIKAGLEQTLIKHPRFSSKLASTFFSSLLRWIPTKVNIEDHVIVPELDLEMDSPNQFVEDYISNLTTMPMDISKPLWEVHILNVKTSEADAVGVLRIHHSIGDGVSLMSLLLACTRKTSNPEALPTLPVQNRKSTSSVSGGFWSFFVIWSTLRIFFNTIVNIVVFMATILFLKDSKSPIYGTPGIEHNPKRFVHKTFCLNDIKLVKNAMNMTVNDVLTGVTQADLSRYLNRIYANEYEKDGVQKQKANNLPKRIRLTAIILVNTRPTAGIQALADMMAKNSKANWGSQIGYIIVPFTIALQDDPVDYVRGAKTIVDRKKQSLEVTFTSQLANFVQKTFGDKAAAALLHRVVSNTTLAFSNMVGPQEEIIFYGHTLAYIAPSVYGHPHALTIHVQSYINNLTICLAVDPSLIPDPHQLCADFEESLNIIKNAVLEKGLIKEIA</sequence>
<evidence type="ECO:0000259" key="11">
    <source>
        <dbReference type="Pfam" id="PF03007"/>
    </source>
</evidence>
<dbReference type="InterPro" id="IPR004255">
    <property type="entry name" value="O-acyltransferase_WSD1_N"/>
</dbReference>
<keyword evidence="5" id="KW-0808">Transferase</keyword>
<gene>
    <name evidence="13" type="ORF">CFOL_v3_09712</name>
</gene>
<comment type="similarity">
    <text evidence="8">In the N-terminal section; belongs to the long-chain O-acyltransferase family.</text>
</comment>
<comment type="pathway">
    <text evidence="4">Lipid metabolism.</text>
</comment>
<dbReference type="SUPFAM" id="SSF52777">
    <property type="entry name" value="CoA-dependent acyltransferases"/>
    <property type="match status" value="1"/>
</dbReference>